<dbReference type="AlphaFoldDB" id="A0A251UES3"/>
<name>A0A251UES3_HELAN</name>
<reference evidence="2" key="1">
    <citation type="journal article" date="2017" name="Nature">
        <title>The sunflower genome provides insights into oil metabolism, flowering and Asterid evolution.</title>
        <authorList>
            <person name="Badouin H."/>
            <person name="Gouzy J."/>
            <person name="Grassa C.J."/>
            <person name="Murat F."/>
            <person name="Staton S.E."/>
            <person name="Cottret L."/>
            <person name="Lelandais-Briere C."/>
            <person name="Owens G.L."/>
            <person name="Carrere S."/>
            <person name="Mayjonade B."/>
            <person name="Legrand L."/>
            <person name="Gill N."/>
            <person name="Kane N.C."/>
            <person name="Bowers J.E."/>
            <person name="Hubner S."/>
            <person name="Bellec A."/>
            <person name="Berard A."/>
            <person name="Berges H."/>
            <person name="Blanchet N."/>
            <person name="Boniface M.C."/>
            <person name="Brunel D."/>
            <person name="Catrice O."/>
            <person name="Chaidir N."/>
            <person name="Claudel C."/>
            <person name="Donnadieu C."/>
            <person name="Faraut T."/>
            <person name="Fievet G."/>
            <person name="Helmstetter N."/>
            <person name="King M."/>
            <person name="Knapp S.J."/>
            <person name="Lai Z."/>
            <person name="Le Paslier M.C."/>
            <person name="Lippi Y."/>
            <person name="Lorenzon L."/>
            <person name="Mandel J.R."/>
            <person name="Marage G."/>
            <person name="Marchand G."/>
            <person name="Marquand E."/>
            <person name="Bret-Mestries E."/>
            <person name="Morien E."/>
            <person name="Nambeesan S."/>
            <person name="Nguyen T."/>
            <person name="Pegot-Espagnet P."/>
            <person name="Pouilly N."/>
            <person name="Raftis F."/>
            <person name="Sallet E."/>
            <person name="Schiex T."/>
            <person name="Thomas J."/>
            <person name="Vandecasteele C."/>
            <person name="Vares D."/>
            <person name="Vear F."/>
            <person name="Vautrin S."/>
            <person name="Crespi M."/>
            <person name="Mangin B."/>
            <person name="Burke J.M."/>
            <person name="Salse J."/>
            <person name="Munos S."/>
            <person name="Vincourt P."/>
            <person name="Rieseberg L.H."/>
            <person name="Langlade N.B."/>
        </authorList>
    </citation>
    <scope>NUCLEOTIDE SEQUENCE [LARGE SCALE GENOMIC DNA]</scope>
    <source>
        <strain evidence="2">cv. SF193</strain>
    </source>
</reference>
<accession>A0A251UES3</accession>
<dbReference type="Proteomes" id="UP000215914">
    <property type="component" value="Chromosome 7"/>
</dbReference>
<dbReference type="EMBL" id="CM007896">
    <property type="protein sequence ID" value="OTG21614.1"/>
    <property type="molecule type" value="Genomic_DNA"/>
</dbReference>
<evidence type="ECO:0000313" key="2">
    <source>
        <dbReference type="Proteomes" id="UP000215914"/>
    </source>
</evidence>
<keyword evidence="2" id="KW-1185">Reference proteome</keyword>
<organism evidence="1 2">
    <name type="scientific">Helianthus annuus</name>
    <name type="common">Common sunflower</name>
    <dbReference type="NCBI Taxonomy" id="4232"/>
    <lineage>
        <taxon>Eukaryota</taxon>
        <taxon>Viridiplantae</taxon>
        <taxon>Streptophyta</taxon>
        <taxon>Embryophyta</taxon>
        <taxon>Tracheophyta</taxon>
        <taxon>Spermatophyta</taxon>
        <taxon>Magnoliopsida</taxon>
        <taxon>eudicotyledons</taxon>
        <taxon>Gunneridae</taxon>
        <taxon>Pentapetalae</taxon>
        <taxon>asterids</taxon>
        <taxon>campanulids</taxon>
        <taxon>Asterales</taxon>
        <taxon>Asteraceae</taxon>
        <taxon>Asteroideae</taxon>
        <taxon>Heliantheae alliance</taxon>
        <taxon>Heliantheae</taxon>
        <taxon>Helianthus</taxon>
    </lineage>
</organism>
<sequence>MVSITCAEALFNSLQSSLDNKLKEHIRLCLGDEQRKPLKQQRRGQNVLQICGNIGILPYQ</sequence>
<gene>
    <name evidence="1" type="ORF">HannXRQ_Chr07g0206041</name>
</gene>
<dbReference type="InParanoid" id="A0A251UES3"/>
<proteinExistence type="predicted"/>
<protein>
    <submittedName>
        <fullName evidence="1">Uncharacterized protein</fullName>
    </submittedName>
</protein>
<evidence type="ECO:0000313" key="1">
    <source>
        <dbReference type="EMBL" id="OTG21614.1"/>
    </source>
</evidence>